<accession>Q6XMT5</accession>
<evidence type="ECO:0008006" key="2">
    <source>
        <dbReference type="Google" id="ProtNLM"/>
    </source>
</evidence>
<organism evidence="1">
    <name type="scientific">Rhodococcus erythropolis</name>
    <name type="common">Arthrobacter picolinophilus</name>
    <dbReference type="NCBI Taxonomy" id="1833"/>
    <lineage>
        <taxon>Bacteria</taxon>
        <taxon>Bacillati</taxon>
        <taxon>Actinomycetota</taxon>
        <taxon>Actinomycetes</taxon>
        <taxon>Mycobacteriales</taxon>
        <taxon>Nocardiaceae</taxon>
        <taxon>Rhodococcus</taxon>
        <taxon>Rhodococcus erythropolis group</taxon>
    </lineage>
</organism>
<dbReference type="EMBL" id="AY223810">
    <property type="protein sequence ID" value="AAP74096.1"/>
    <property type="molecule type" value="Genomic_DNA"/>
</dbReference>
<evidence type="ECO:0000313" key="1">
    <source>
        <dbReference type="EMBL" id="AAP74096.1"/>
    </source>
</evidence>
<keyword evidence="1" id="KW-0614">Plasmid</keyword>
<dbReference type="AlphaFoldDB" id="Q6XMT5"/>
<sequence>MVDLATVRIFEGENADMNESEQDEKIGNEYLYRALRLTVECQDEYCKIKPGHGTGFIVRSHADGRPAGEHFLVTNRHVVDRTYSRSGRTPWGSSTLVSIRIDGYFQRPRYPNDLPERTSLTMSNPSPVYPTNEDLDVAVIALPSSSDEGKPPERIFNSFPIMKLQSADEIMNGQIQVGSSLLMPGYPELAELEVSDRPVLVGGWIASDPRYSASIMGVERPRRVLGHSFSRAGMSGAPALGLLPAEIDWMGDPQGARVTLLGINTGHVHLSNEPSVISEFVPAPAILSTIAKAGDAFARSRVESALRRSAMEDVEVQDLWLPEPLSE</sequence>
<geneLocation type="plasmid" evidence="1">
    <name>pBD2</name>
</geneLocation>
<name>Q6XMT5_RHOER</name>
<proteinExistence type="predicted"/>
<dbReference type="InterPro" id="IPR009003">
    <property type="entry name" value="Peptidase_S1_PA"/>
</dbReference>
<protein>
    <recommendedName>
        <fullName evidence="2">Trypsin-like peptidase domain-containing protein</fullName>
    </recommendedName>
</protein>
<gene>
    <name evidence="1" type="ORF">PBD2.211</name>
</gene>
<dbReference type="SUPFAM" id="SSF50494">
    <property type="entry name" value="Trypsin-like serine proteases"/>
    <property type="match status" value="1"/>
</dbReference>
<reference evidence="1" key="1">
    <citation type="journal article" date="2003" name="J. Bacteriol.">
        <title>Complete nucleotide sequence and genetic organization of the 210-kilobase linear plasmid of Rhodococcus erythropolis BD2.</title>
        <authorList>
            <person name="Stecker C."/>
            <person name="Johann A."/>
            <person name="Herzberg C."/>
            <person name="Averhoff B."/>
            <person name="Gottschalk G."/>
        </authorList>
    </citation>
    <scope>NUCLEOTIDE SEQUENCE</scope>
    <source>
        <strain evidence="1">BD2</strain>
        <plasmid evidence="1">pBD2</plasmid>
    </source>
</reference>